<protein>
    <submittedName>
        <fullName evidence="2">Uncharacterized protein</fullName>
    </submittedName>
</protein>
<proteinExistence type="predicted"/>
<gene>
    <name evidence="2" type="ORF">SAMN02745163_02491</name>
</gene>
<accession>A0A1M6LTQ8</accession>
<reference evidence="2 3" key="1">
    <citation type="submission" date="2016-11" db="EMBL/GenBank/DDBJ databases">
        <authorList>
            <person name="Jaros S."/>
            <person name="Januszkiewicz K."/>
            <person name="Wedrychowicz H."/>
        </authorList>
    </citation>
    <scope>NUCLEOTIDE SEQUENCE [LARGE SCALE GENOMIC DNA]</scope>
    <source>
        <strain evidence="2 3">DSM 21758</strain>
    </source>
</reference>
<dbReference type="Proteomes" id="UP000184310">
    <property type="component" value="Unassembled WGS sequence"/>
</dbReference>
<organism evidence="2 3">
    <name type="scientific">Clostridium cavendishii DSM 21758</name>
    <dbReference type="NCBI Taxonomy" id="1121302"/>
    <lineage>
        <taxon>Bacteria</taxon>
        <taxon>Bacillati</taxon>
        <taxon>Bacillota</taxon>
        <taxon>Clostridia</taxon>
        <taxon>Eubacteriales</taxon>
        <taxon>Clostridiaceae</taxon>
        <taxon>Clostridium</taxon>
    </lineage>
</organism>
<evidence type="ECO:0000313" key="3">
    <source>
        <dbReference type="Proteomes" id="UP000184310"/>
    </source>
</evidence>
<keyword evidence="1" id="KW-0812">Transmembrane</keyword>
<evidence type="ECO:0000256" key="1">
    <source>
        <dbReference type="SAM" id="Phobius"/>
    </source>
</evidence>
<sequence length="190" mass="22567">MDHIYMLVLALIILAVAYNYYSERKFYIGRGNEDILNYLKSLEHCNNISIIKTRVIKDKKLVMFKKENLLGIVVLGKCRDERYKVEKIKYSNGSMALECYKNKKNKYIVVYGFNGSNKIHNIGFNISENLQRLNLYDEEYFFKVWPMDKEEKEYDMLSLKAYDSKNYDITDKLEPIKSNTSEENHMIFSN</sequence>
<keyword evidence="3" id="KW-1185">Reference proteome</keyword>
<feature type="transmembrane region" description="Helical" evidence="1">
    <location>
        <begin position="6"/>
        <end position="21"/>
    </location>
</feature>
<keyword evidence="1" id="KW-0472">Membrane</keyword>
<dbReference type="EMBL" id="FQZB01000010">
    <property type="protein sequence ID" value="SHJ74506.1"/>
    <property type="molecule type" value="Genomic_DNA"/>
</dbReference>
<name>A0A1M6LTQ8_9CLOT</name>
<keyword evidence="1" id="KW-1133">Transmembrane helix</keyword>
<dbReference type="RefSeq" id="WP_072987964.1">
    <property type="nucleotide sequence ID" value="NZ_FQZB01000010.1"/>
</dbReference>
<dbReference type="AlphaFoldDB" id="A0A1M6LTQ8"/>
<evidence type="ECO:0000313" key="2">
    <source>
        <dbReference type="EMBL" id="SHJ74506.1"/>
    </source>
</evidence>